<organism evidence="2 3">
    <name type="scientific">Sediminivirga luteola</name>
    <dbReference type="NCBI Taxonomy" id="1774748"/>
    <lineage>
        <taxon>Bacteria</taxon>
        <taxon>Bacillati</taxon>
        <taxon>Actinomycetota</taxon>
        <taxon>Actinomycetes</taxon>
        <taxon>Micrococcales</taxon>
        <taxon>Brevibacteriaceae</taxon>
        <taxon>Sediminivirga</taxon>
    </lineage>
</organism>
<evidence type="ECO:0000313" key="2">
    <source>
        <dbReference type="EMBL" id="GGA18946.1"/>
    </source>
</evidence>
<dbReference type="PANTHER" id="PTHR38011:SF11">
    <property type="entry name" value="2,5-DIAMINO-6-RIBOSYLAMINO-4(3H)-PYRIMIDINONE 5'-PHOSPHATE REDUCTASE"/>
    <property type="match status" value="1"/>
</dbReference>
<dbReference type="GO" id="GO:0008703">
    <property type="term" value="F:5-amino-6-(5-phosphoribosylamino)uracil reductase activity"/>
    <property type="evidence" value="ECO:0007669"/>
    <property type="project" value="InterPro"/>
</dbReference>
<dbReference type="Pfam" id="PF01872">
    <property type="entry name" value="RibD_C"/>
    <property type="match status" value="1"/>
</dbReference>
<dbReference type="InterPro" id="IPR002734">
    <property type="entry name" value="RibDG_C"/>
</dbReference>
<dbReference type="GO" id="GO:0009231">
    <property type="term" value="P:riboflavin biosynthetic process"/>
    <property type="evidence" value="ECO:0007669"/>
    <property type="project" value="InterPro"/>
</dbReference>
<evidence type="ECO:0000313" key="3">
    <source>
        <dbReference type="Proteomes" id="UP000616114"/>
    </source>
</evidence>
<gene>
    <name evidence="2" type="ORF">GCM10011333_22610</name>
</gene>
<name>A0A8J2XL40_9MICO</name>
<dbReference type="Proteomes" id="UP000616114">
    <property type="component" value="Unassembled WGS sequence"/>
</dbReference>
<feature type="domain" description="Bacterial bifunctional deaminase-reductase C-terminal" evidence="1">
    <location>
        <begin position="3"/>
        <end position="183"/>
    </location>
</feature>
<reference evidence="2" key="2">
    <citation type="submission" date="2020-09" db="EMBL/GenBank/DDBJ databases">
        <authorList>
            <person name="Sun Q."/>
            <person name="Zhou Y."/>
        </authorList>
    </citation>
    <scope>NUCLEOTIDE SEQUENCE</scope>
    <source>
        <strain evidence="2">CGMCC 1.12785</strain>
    </source>
</reference>
<dbReference type="InterPro" id="IPR050765">
    <property type="entry name" value="Riboflavin_Biosynth_HTPR"/>
</dbReference>
<accession>A0A8J2XL40</accession>
<evidence type="ECO:0000259" key="1">
    <source>
        <dbReference type="Pfam" id="PF01872"/>
    </source>
</evidence>
<dbReference type="Gene3D" id="3.40.430.10">
    <property type="entry name" value="Dihydrofolate Reductase, subunit A"/>
    <property type="match status" value="1"/>
</dbReference>
<keyword evidence="3" id="KW-1185">Reference proteome</keyword>
<comment type="caution">
    <text evidence="2">The sequence shown here is derived from an EMBL/GenBank/DDBJ whole genome shotgun (WGS) entry which is preliminary data.</text>
</comment>
<reference evidence="2" key="1">
    <citation type="journal article" date="2014" name="Int. J. Syst. Evol. Microbiol.">
        <title>Complete genome sequence of Corynebacterium casei LMG S-19264T (=DSM 44701T), isolated from a smear-ripened cheese.</title>
        <authorList>
            <consortium name="US DOE Joint Genome Institute (JGI-PGF)"/>
            <person name="Walter F."/>
            <person name="Albersmeier A."/>
            <person name="Kalinowski J."/>
            <person name="Ruckert C."/>
        </authorList>
    </citation>
    <scope>NUCLEOTIDE SEQUENCE</scope>
    <source>
        <strain evidence="2">CGMCC 1.12785</strain>
    </source>
</reference>
<protein>
    <submittedName>
        <fullName evidence="2">Deaminase reductase</fullName>
    </submittedName>
</protein>
<dbReference type="SUPFAM" id="SSF53597">
    <property type="entry name" value="Dihydrofolate reductase-like"/>
    <property type="match status" value="1"/>
</dbReference>
<proteinExistence type="predicted"/>
<dbReference type="PANTHER" id="PTHR38011">
    <property type="entry name" value="DIHYDROFOLATE REDUCTASE FAMILY PROTEIN (AFU_ORTHOLOGUE AFUA_8G06820)"/>
    <property type="match status" value="1"/>
</dbReference>
<dbReference type="RefSeq" id="WP_188550991.1">
    <property type="nucleotide sequence ID" value="NZ_BMFY01000009.1"/>
</dbReference>
<dbReference type="EMBL" id="BMFY01000009">
    <property type="protein sequence ID" value="GGA18946.1"/>
    <property type="molecule type" value="Genomic_DNA"/>
</dbReference>
<sequence length="194" mass="21290">MGTLIITAFTSLDGVMEAPGGEEGYRNAGWSFNQIPSDDAAYELKDYEQAEAGALLLGRRSYQAFAPIWPAMTEDFARYNTLPKYVVSTTLTENELVSNWGTTSILRSLEEVARLKETEGDPILVHGSATLGHALADAGLVDRYHLLVFPLLLGAGKRLFSTADKDATRLRLAEHEAYSNGVQKMVYDVVRAES</sequence>
<dbReference type="InterPro" id="IPR024072">
    <property type="entry name" value="DHFR-like_dom_sf"/>
</dbReference>
<dbReference type="AlphaFoldDB" id="A0A8J2XL40"/>